<proteinExistence type="predicted"/>
<dbReference type="OrthoDB" id="8440251at2"/>
<keyword evidence="1" id="KW-0472">Membrane</keyword>
<accession>A0A1H3UMC3</accession>
<feature type="transmembrane region" description="Helical" evidence="1">
    <location>
        <begin position="59"/>
        <end position="80"/>
    </location>
</feature>
<reference evidence="3" key="1">
    <citation type="submission" date="2016-10" db="EMBL/GenBank/DDBJ databases">
        <authorList>
            <person name="Varghese N."/>
            <person name="Submissions S."/>
        </authorList>
    </citation>
    <scope>NUCLEOTIDE SEQUENCE [LARGE SCALE GENOMIC DNA]</scope>
    <source>
        <strain evidence="3">DSM 44718</strain>
    </source>
</reference>
<dbReference type="RefSeq" id="WP_143050055.1">
    <property type="nucleotide sequence ID" value="NZ_BOND01000033.1"/>
</dbReference>
<dbReference type="Proteomes" id="UP000199632">
    <property type="component" value="Unassembled WGS sequence"/>
</dbReference>
<evidence type="ECO:0000313" key="2">
    <source>
        <dbReference type="EMBL" id="SDZ63582.1"/>
    </source>
</evidence>
<dbReference type="EMBL" id="FNQB01000005">
    <property type="protein sequence ID" value="SDZ63582.1"/>
    <property type="molecule type" value="Genomic_DNA"/>
</dbReference>
<keyword evidence="1" id="KW-0812">Transmembrane</keyword>
<keyword evidence="3" id="KW-1185">Reference proteome</keyword>
<dbReference type="AlphaFoldDB" id="A0A1H3UMC3"/>
<evidence type="ECO:0000313" key="3">
    <source>
        <dbReference type="Proteomes" id="UP000199632"/>
    </source>
</evidence>
<name>A0A1H3UMC3_9ACTN</name>
<dbReference type="STRING" id="137265.SAMN05421684_7546"/>
<sequence length="292" mass="30946">MEGRRFWLRRPMSLGRHVAVVLLVAVLVFGVAAAVLWLAVGAPHLPRGAAFTVTNQLELIKLALAVVAGVGGVVALVVAYRRQAVVEKENERAVAAARRDDTRLFNERFGSSTTQLGHERPAVRAAAVYAVAGLADDAPSQELRQTCVSALCAYLRLPYQPDPSAQGWIAGEDEIRQAIVGSIRAHLAPGPLPSWNGCSFNLRNAVLDVIWLPGIHLTDGTHLNFTGCRVVGGTVDLRGARLTGGRMTFTGLELAAGARFVFDGAVAEGTRIEGDPLPADVAAFLDAAALSD</sequence>
<gene>
    <name evidence="2" type="ORF">SAMN05421684_7546</name>
</gene>
<keyword evidence="1" id="KW-1133">Transmembrane helix</keyword>
<organism evidence="2 3">
    <name type="scientific">Asanoa ishikariensis</name>
    <dbReference type="NCBI Taxonomy" id="137265"/>
    <lineage>
        <taxon>Bacteria</taxon>
        <taxon>Bacillati</taxon>
        <taxon>Actinomycetota</taxon>
        <taxon>Actinomycetes</taxon>
        <taxon>Micromonosporales</taxon>
        <taxon>Micromonosporaceae</taxon>
        <taxon>Asanoa</taxon>
    </lineage>
</organism>
<evidence type="ECO:0000256" key="1">
    <source>
        <dbReference type="SAM" id="Phobius"/>
    </source>
</evidence>
<feature type="transmembrane region" description="Helical" evidence="1">
    <location>
        <begin position="20"/>
        <end position="39"/>
    </location>
</feature>
<protein>
    <recommendedName>
        <fullName evidence="4">Pentapeptide repeat-containing protein</fullName>
    </recommendedName>
</protein>
<evidence type="ECO:0008006" key="4">
    <source>
        <dbReference type="Google" id="ProtNLM"/>
    </source>
</evidence>